<sequence>MRDDKPKARRRTRSRDRYGNGDHSNTALQSEAATIKTGHRQQQQQQQQQQHHHQLHPRTVVDVEKSNRSRSSMERGKKSNSNLLRDRKPPPPSSRERHEYDTPFDKSGRCHYHVNVQLATKKFNGGWIIIFQVCPKCMEQRTYSNNNKTMTIKKKDSTGGDSTHFARSSSKGMGGGEFDDNGCCIVHSHIQVATKKLLGGGWKVTGMCPICNRGSGHFDDDSHSAKSGKSNRSNNTRKSTRSMNTIATTTTTAKTSRASSGKATQSGRYGALPFDSDGYCCKHPSVQIAQRKSMGGFKIIHDVCPDCATAVRSGGGGSSSSSVANYVRKSSSSVAIYARRSSRDGDRGAGATRSRSKSCSGRRSRSPLQRRQSRDGGSLRQQNRSSTTKRRVSIASEMASSFRM</sequence>
<feature type="compositionally biased region" description="Basic residues" evidence="1">
    <location>
        <begin position="354"/>
        <end position="365"/>
    </location>
</feature>
<keyword evidence="3" id="KW-1185">Reference proteome</keyword>
<dbReference type="Proteomes" id="UP001530293">
    <property type="component" value="Unassembled WGS sequence"/>
</dbReference>
<comment type="caution">
    <text evidence="2">The sequence shown here is derived from an EMBL/GenBank/DDBJ whole genome shotgun (WGS) entry which is preliminary data.</text>
</comment>
<dbReference type="EMBL" id="JALLBG020000137">
    <property type="protein sequence ID" value="KAL3762268.1"/>
    <property type="molecule type" value="Genomic_DNA"/>
</dbReference>
<reference evidence="2 3" key="1">
    <citation type="submission" date="2024-10" db="EMBL/GenBank/DDBJ databases">
        <title>Updated reference genomes for cyclostephanoid diatoms.</title>
        <authorList>
            <person name="Roberts W.R."/>
            <person name="Alverson A.J."/>
        </authorList>
    </citation>
    <scope>NUCLEOTIDE SEQUENCE [LARGE SCALE GENOMIC DNA]</scope>
    <source>
        <strain evidence="2 3">AJA232-27</strain>
    </source>
</reference>
<feature type="region of interest" description="Disordered" evidence="1">
    <location>
        <begin position="332"/>
        <end position="404"/>
    </location>
</feature>
<protein>
    <submittedName>
        <fullName evidence="2">Uncharacterized protein</fullName>
    </submittedName>
</protein>
<organism evidence="2 3">
    <name type="scientific">Discostella pseudostelligera</name>
    <dbReference type="NCBI Taxonomy" id="259834"/>
    <lineage>
        <taxon>Eukaryota</taxon>
        <taxon>Sar</taxon>
        <taxon>Stramenopiles</taxon>
        <taxon>Ochrophyta</taxon>
        <taxon>Bacillariophyta</taxon>
        <taxon>Coscinodiscophyceae</taxon>
        <taxon>Thalassiosirophycidae</taxon>
        <taxon>Stephanodiscales</taxon>
        <taxon>Stephanodiscaceae</taxon>
        <taxon>Discostella</taxon>
    </lineage>
</organism>
<proteinExistence type="predicted"/>
<feature type="compositionally biased region" description="Polar residues" evidence="1">
    <location>
        <begin position="225"/>
        <end position="237"/>
    </location>
</feature>
<accession>A0ABD3MEP5</accession>
<evidence type="ECO:0000256" key="1">
    <source>
        <dbReference type="SAM" id="MobiDB-lite"/>
    </source>
</evidence>
<feature type="compositionally biased region" description="Low complexity" evidence="1">
    <location>
        <begin position="241"/>
        <end position="264"/>
    </location>
</feature>
<feature type="compositionally biased region" description="Basic and acidic residues" evidence="1">
    <location>
        <begin position="84"/>
        <end position="106"/>
    </location>
</feature>
<feature type="region of interest" description="Disordered" evidence="1">
    <location>
        <begin position="218"/>
        <end position="267"/>
    </location>
</feature>
<feature type="compositionally biased region" description="Basic and acidic residues" evidence="1">
    <location>
        <begin position="59"/>
        <end position="77"/>
    </location>
</feature>
<feature type="region of interest" description="Disordered" evidence="1">
    <location>
        <begin position="1"/>
        <end position="106"/>
    </location>
</feature>
<evidence type="ECO:0000313" key="2">
    <source>
        <dbReference type="EMBL" id="KAL3762268.1"/>
    </source>
</evidence>
<gene>
    <name evidence="2" type="ORF">ACHAWU_000915</name>
</gene>
<name>A0ABD3MEP5_9STRA</name>
<dbReference type="AlphaFoldDB" id="A0ABD3MEP5"/>
<evidence type="ECO:0000313" key="3">
    <source>
        <dbReference type="Proteomes" id="UP001530293"/>
    </source>
</evidence>
<feature type="compositionally biased region" description="Polar residues" evidence="1">
    <location>
        <begin position="22"/>
        <end position="32"/>
    </location>
</feature>